<dbReference type="EMBL" id="CM055740">
    <property type="protein sequence ID" value="KAJ8003018.1"/>
    <property type="molecule type" value="Genomic_DNA"/>
</dbReference>
<dbReference type="Proteomes" id="UP001157502">
    <property type="component" value="Chromosome 13"/>
</dbReference>
<evidence type="ECO:0000313" key="1">
    <source>
        <dbReference type="EMBL" id="KAJ8003018.1"/>
    </source>
</evidence>
<organism evidence="1 2">
    <name type="scientific">Dallia pectoralis</name>
    <name type="common">Alaska blackfish</name>
    <dbReference type="NCBI Taxonomy" id="75939"/>
    <lineage>
        <taxon>Eukaryota</taxon>
        <taxon>Metazoa</taxon>
        <taxon>Chordata</taxon>
        <taxon>Craniata</taxon>
        <taxon>Vertebrata</taxon>
        <taxon>Euteleostomi</taxon>
        <taxon>Actinopterygii</taxon>
        <taxon>Neopterygii</taxon>
        <taxon>Teleostei</taxon>
        <taxon>Protacanthopterygii</taxon>
        <taxon>Esociformes</taxon>
        <taxon>Umbridae</taxon>
        <taxon>Dallia</taxon>
    </lineage>
</organism>
<sequence length="141" mass="15744">MCNNNLEQRPVNHASCWGKRENLDPRSTKRTSAELKRSEGDEKKDGRKTSNWVSQQPNACKCKDGQKPRGLQMSWQVRAEQLAKPESESDKPGLQTDHGSSRASGGNSTLSDEERQGVLGGHPDDFFCNECHLKACFIVSR</sequence>
<gene>
    <name evidence="1" type="ORF">DPEC_G00165010</name>
</gene>
<name>A0ACC2GHD3_DALPE</name>
<keyword evidence="2" id="KW-1185">Reference proteome</keyword>
<accession>A0ACC2GHD3</accession>
<proteinExistence type="predicted"/>
<evidence type="ECO:0000313" key="2">
    <source>
        <dbReference type="Proteomes" id="UP001157502"/>
    </source>
</evidence>
<comment type="caution">
    <text evidence="1">The sequence shown here is derived from an EMBL/GenBank/DDBJ whole genome shotgun (WGS) entry which is preliminary data.</text>
</comment>
<reference evidence="1" key="1">
    <citation type="submission" date="2021-05" db="EMBL/GenBank/DDBJ databases">
        <authorList>
            <person name="Pan Q."/>
            <person name="Jouanno E."/>
            <person name="Zahm M."/>
            <person name="Klopp C."/>
            <person name="Cabau C."/>
            <person name="Louis A."/>
            <person name="Berthelot C."/>
            <person name="Parey E."/>
            <person name="Roest Crollius H."/>
            <person name="Montfort J."/>
            <person name="Robinson-Rechavi M."/>
            <person name="Bouchez O."/>
            <person name="Lampietro C."/>
            <person name="Lopez Roques C."/>
            <person name="Donnadieu C."/>
            <person name="Postlethwait J."/>
            <person name="Bobe J."/>
            <person name="Dillon D."/>
            <person name="Chandos A."/>
            <person name="von Hippel F."/>
            <person name="Guiguen Y."/>
        </authorList>
    </citation>
    <scope>NUCLEOTIDE SEQUENCE</scope>
    <source>
        <strain evidence="1">YG-Jan2019</strain>
    </source>
</reference>
<protein>
    <submittedName>
        <fullName evidence="1">Uncharacterized protein</fullName>
    </submittedName>
</protein>